<proteinExistence type="predicted"/>
<protein>
    <recommendedName>
        <fullName evidence="1">NACHT N-terminal Helical domain-containing protein</fullName>
    </recommendedName>
</protein>
<organism evidence="2 3">
    <name type="scientific">Nocardiopsis flavescens</name>
    <dbReference type="NCBI Taxonomy" id="758803"/>
    <lineage>
        <taxon>Bacteria</taxon>
        <taxon>Bacillati</taxon>
        <taxon>Actinomycetota</taxon>
        <taxon>Actinomycetes</taxon>
        <taxon>Streptosporangiales</taxon>
        <taxon>Nocardiopsidaceae</taxon>
        <taxon>Nocardiopsis</taxon>
    </lineage>
</organism>
<keyword evidence="3" id="KW-1185">Reference proteome</keyword>
<dbReference type="OrthoDB" id="419933at2"/>
<dbReference type="Pfam" id="PF22738">
    <property type="entry name" value="NNH7"/>
    <property type="match status" value="1"/>
</dbReference>
<feature type="domain" description="NACHT N-terminal Helical" evidence="1">
    <location>
        <begin position="2"/>
        <end position="244"/>
    </location>
</feature>
<sequence length="1089" mass="120684">MAKKLSYADALKILGKKDSDAWDLAERLADGGLGMLGVPDLFGLRSLLVGKGREAVEGIRDHLRGESRLSRTERILAAERVLAAVAFLESLDEVWEASGAPLTLDELGFSPEDRAALFEPLLTPGQPGRVALPYRWNLDAAQEAVDGAALEGTAPPEAPWTSARAPRADELARQEYFYGLAEAFRDAVPRVAAAREHGVDTPDHPLLAEVARELGERATERFAELHRGLAVDVPEFALWAHEREHARTRATVDDGLGELRHLLATVASDRPVDRRREELFAAHRAVLERPVLRASDVPPGLVLPSLDEAYVPPRGRIAVVTANAVPSSEEWWGLHRPVDDLGAFIAAHLTHPDATDRPTVVLGHPGAGKSKFTEVLAARLPASDFLPVRVELRAVSPNSPIHVQIEEGLAAALHTRVSWRELADSADGALPVIILDGFDELLQATGVDRSDYLERVQEFQQQQEAMGLPVVVIVTTRTVVADRARFPLGTTVIRLEPFDEARIARLVGVWNRANGRAAITGGERSAELTTEAVLRYRDMAEQPLLLMMLLIYDAEDGALRRTGRHLTHGQLYERLLAMFARREVDKHHSGLGRDGLAEAVEGELRRLEVAALAMFTRRKQNVSAEELDRDLAVLLPDAALDPDDTGMHGRIDPAHQVLGRFFFVHEARARTSEGTASVFEFLHATFGEYLVARAVDAALEELDASRSQASRRRGRTRRVDDGELYALLSFACLPGREKVPEFLSELLERRFADDAGLRGDYSDLLVELFREAPFPAANRSYAGFEPARLPVTVRQANYTANLIVLLVLVRGTDDPVDLRELFPEPAEALTEWRNTVGVWRSLHSPEWFSVLNAVRLRHLESWTRQGSHAVLCREEGDPVNVGECIGYELHTDVEVRPDVQDPYGMTVAFDRTISRMLRSTSLRVNGSGARVLLGLLPYLSQAHGDLGAWFLDPEGDSAWLEPHEVLKLRLSPPHVEPERRLDAYRRLLTSTQLGRIELLVLRQAAEDARWPGTANEAEYSPLRRVIREFLAGVDSVVSGNLLRKDAVAPVLDLFPAGFLADDAVRRVIALVDQENPQRGRRTRVHAHLR</sequence>
<evidence type="ECO:0000313" key="3">
    <source>
        <dbReference type="Proteomes" id="UP000184452"/>
    </source>
</evidence>
<accession>A0A1M6H9W0</accession>
<dbReference type="EMBL" id="FQZK01000004">
    <property type="protein sequence ID" value="SHJ18913.1"/>
    <property type="molecule type" value="Genomic_DNA"/>
</dbReference>
<name>A0A1M6H9W0_9ACTN</name>
<dbReference type="AlphaFoldDB" id="A0A1M6H9W0"/>
<dbReference type="STRING" id="758803.SAMN05421803_10495"/>
<dbReference type="InterPro" id="IPR054567">
    <property type="entry name" value="NNH7"/>
</dbReference>
<dbReference type="SUPFAM" id="SSF52540">
    <property type="entry name" value="P-loop containing nucleoside triphosphate hydrolases"/>
    <property type="match status" value="1"/>
</dbReference>
<evidence type="ECO:0000259" key="1">
    <source>
        <dbReference type="Pfam" id="PF22738"/>
    </source>
</evidence>
<gene>
    <name evidence="2" type="ORF">SAMN05421803_10495</name>
</gene>
<dbReference type="RefSeq" id="WP_073377803.1">
    <property type="nucleotide sequence ID" value="NZ_FQZK01000004.1"/>
</dbReference>
<reference evidence="2 3" key="1">
    <citation type="submission" date="2016-11" db="EMBL/GenBank/DDBJ databases">
        <authorList>
            <person name="Jaros S."/>
            <person name="Januszkiewicz K."/>
            <person name="Wedrychowicz H."/>
        </authorList>
    </citation>
    <scope>NUCLEOTIDE SEQUENCE [LARGE SCALE GENOMIC DNA]</scope>
    <source>
        <strain evidence="2 3">CGMCC 4.5723</strain>
    </source>
</reference>
<dbReference type="Proteomes" id="UP000184452">
    <property type="component" value="Unassembled WGS sequence"/>
</dbReference>
<dbReference type="InterPro" id="IPR027417">
    <property type="entry name" value="P-loop_NTPase"/>
</dbReference>
<evidence type="ECO:0000313" key="2">
    <source>
        <dbReference type="EMBL" id="SHJ18913.1"/>
    </source>
</evidence>